<dbReference type="SUPFAM" id="SSF56219">
    <property type="entry name" value="DNase I-like"/>
    <property type="match status" value="1"/>
</dbReference>
<protein>
    <recommendedName>
        <fullName evidence="1">RNase H type-1 domain-containing protein</fullName>
    </recommendedName>
</protein>
<dbReference type="GO" id="GO:0003676">
    <property type="term" value="F:nucleic acid binding"/>
    <property type="evidence" value="ECO:0007669"/>
    <property type="project" value="InterPro"/>
</dbReference>
<gene>
    <name evidence="2" type="ORF">Acr_17g0013600</name>
</gene>
<comment type="caution">
    <text evidence="2">The sequence shown here is derived from an EMBL/GenBank/DDBJ whole genome shotgun (WGS) entry which is preliminary data.</text>
</comment>
<dbReference type="GO" id="GO:0004523">
    <property type="term" value="F:RNA-DNA hybrid ribonuclease activity"/>
    <property type="evidence" value="ECO:0007669"/>
    <property type="project" value="InterPro"/>
</dbReference>
<dbReference type="OrthoDB" id="961708at2759"/>
<dbReference type="PANTHER" id="PTHR35218">
    <property type="entry name" value="RNASE H DOMAIN-CONTAINING PROTEIN"/>
    <property type="match status" value="1"/>
</dbReference>
<dbReference type="Proteomes" id="UP000585474">
    <property type="component" value="Unassembled WGS sequence"/>
</dbReference>
<organism evidence="2 3">
    <name type="scientific">Actinidia rufa</name>
    <dbReference type="NCBI Taxonomy" id="165716"/>
    <lineage>
        <taxon>Eukaryota</taxon>
        <taxon>Viridiplantae</taxon>
        <taxon>Streptophyta</taxon>
        <taxon>Embryophyta</taxon>
        <taxon>Tracheophyta</taxon>
        <taxon>Spermatophyta</taxon>
        <taxon>Magnoliopsida</taxon>
        <taxon>eudicotyledons</taxon>
        <taxon>Gunneridae</taxon>
        <taxon>Pentapetalae</taxon>
        <taxon>asterids</taxon>
        <taxon>Ericales</taxon>
        <taxon>Actinidiaceae</taxon>
        <taxon>Actinidia</taxon>
    </lineage>
</organism>
<sequence length="224" mass="25860">MKFLVRNRRGAGNDTFKNNMKAMIITYRFEVVIILETKVEITKMRNFFNRAVYDDWVLSAVYASPNHRNRDEFGNNNSSMANSEDRPCVLAWDFNDYHRRTKRRSLVNNNRVRSSCENDQQILRLSMSQAEKICKTYDQMREVGRAGCGGLVRNERADWIKGIYGRLLNCSALEAERWAVHGGLNLAMQEGINSIVTPMAWWKSSMKDHTREPHSEISFANAGA</sequence>
<dbReference type="EMBL" id="BJWL01000017">
    <property type="protein sequence ID" value="GFZ05788.1"/>
    <property type="molecule type" value="Genomic_DNA"/>
</dbReference>
<dbReference type="AlphaFoldDB" id="A0A7J0G4S3"/>
<feature type="domain" description="RNase H type-1" evidence="1">
    <location>
        <begin position="144"/>
        <end position="196"/>
    </location>
</feature>
<reference evidence="2 3" key="1">
    <citation type="submission" date="2019-07" db="EMBL/GenBank/DDBJ databases">
        <title>De Novo Assembly of kiwifruit Actinidia rufa.</title>
        <authorList>
            <person name="Sugita-Konishi S."/>
            <person name="Sato K."/>
            <person name="Mori E."/>
            <person name="Abe Y."/>
            <person name="Kisaki G."/>
            <person name="Hamano K."/>
            <person name="Suezawa K."/>
            <person name="Otani M."/>
            <person name="Fukuda T."/>
            <person name="Manabe T."/>
            <person name="Gomi K."/>
            <person name="Tabuchi M."/>
            <person name="Akimitsu K."/>
            <person name="Kataoka I."/>
        </authorList>
    </citation>
    <scope>NUCLEOTIDE SEQUENCE [LARGE SCALE GENOMIC DNA]</scope>
    <source>
        <strain evidence="3">cv. Fuchu</strain>
    </source>
</reference>
<dbReference type="Pfam" id="PF13456">
    <property type="entry name" value="RVT_3"/>
    <property type="match status" value="1"/>
</dbReference>
<dbReference type="InterPro" id="IPR036691">
    <property type="entry name" value="Endo/exonu/phosph_ase_sf"/>
</dbReference>
<evidence type="ECO:0000259" key="1">
    <source>
        <dbReference type="Pfam" id="PF13456"/>
    </source>
</evidence>
<dbReference type="PANTHER" id="PTHR35218:SF9">
    <property type="entry name" value="ENDONUCLEASE_EXONUCLEASE_PHOSPHATASE DOMAIN-CONTAINING PROTEIN"/>
    <property type="match status" value="1"/>
</dbReference>
<proteinExistence type="predicted"/>
<evidence type="ECO:0000313" key="2">
    <source>
        <dbReference type="EMBL" id="GFZ05788.1"/>
    </source>
</evidence>
<accession>A0A7J0G4S3</accession>
<name>A0A7J0G4S3_9ERIC</name>
<dbReference type="InterPro" id="IPR002156">
    <property type="entry name" value="RNaseH_domain"/>
</dbReference>
<keyword evidence="3" id="KW-1185">Reference proteome</keyword>
<evidence type="ECO:0000313" key="3">
    <source>
        <dbReference type="Proteomes" id="UP000585474"/>
    </source>
</evidence>